<dbReference type="InterPro" id="IPR011707">
    <property type="entry name" value="Cu-oxidase-like_N"/>
</dbReference>
<organism evidence="10 11">
    <name type="scientific">Dimorphilus gyrociliatus</name>
    <dbReference type="NCBI Taxonomy" id="2664684"/>
    <lineage>
        <taxon>Eukaryota</taxon>
        <taxon>Metazoa</taxon>
        <taxon>Spiralia</taxon>
        <taxon>Lophotrochozoa</taxon>
        <taxon>Annelida</taxon>
        <taxon>Polychaeta</taxon>
        <taxon>Polychaeta incertae sedis</taxon>
        <taxon>Dinophilidae</taxon>
        <taxon>Dimorphilus</taxon>
    </lineage>
</organism>
<name>A0A7I8VXC5_9ANNE</name>
<keyword evidence="5" id="KW-1133">Transmembrane helix</keyword>
<feature type="signal peptide" evidence="6">
    <location>
        <begin position="1"/>
        <end position="17"/>
    </location>
</feature>
<reference evidence="10 11" key="1">
    <citation type="submission" date="2020-08" db="EMBL/GenBank/DDBJ databases">
        <authorList>
            <person name="Hejnol A."/>
        </authorList>
    </citation>
    <scope>NUCLEOTIDE SEQUENCE [LARGE SCALE GENOMIC DNA]</scope>
</reference>
<dbReference type="CDD" id="cd13884">
    <property type="entry name" value="CuRO_2_tcLCC_insect_like"/>
    <property type="match status" value="1"/>
</dbReference>
<feature type="chain" id="PRO_5029721180" evidence="6">
    <location>
        <begin position="18"/>
        <end position="713"/>
    </location>
</feature>
<comment type="caution">
    <text evidence="10">The sequence shown here is derived from an EMBL/GenBank/DDBJ whole genome shotgun (WGS) entry which is preliminary data.</text>
</comment>
<evidence type="ECO:0000259" key="9">
    <source>
        <dbReference type="Pfam" id="PF07732"/>
    </source>
</evidence>
<dbReference type="GO" id="GO:0016491">
    <property type="term" value="F:oxidoreductase activity"/>
    <property type="evidence" value="ECO:0007669"/>
    <property type="project" value="UniProtKB-KW"/>
</dbReference>
<feature type="domain" description="Plastocyanin-like" evidence="7">
    <location>
        <begin position="265"/>
        <end position="376"/>
    </location>
</feature>
<dbReference type="GO" id="GO:0005507">
    <property type="term" value="F:copper ion binding"/>
    <property type="evidence" value="ECO:0007669"/>
    <property type="project" value="InterPro"/>
</dbReference>
<dbReference type="InterPro" id="IPR045087">
    <property type="entry name" value="Cu-oxidase_fam"/>
</dbReference>
<keyword evidence="2" id="KW-0479">Metal-binding</keyword>
<dbReference type="InterPro" id="IPR011706">
    <property type="entry name" value="Cu-oxidase_C"/>
</dbReference>
<dbReference type="AlphaFoldDB" id="A0A7I8VXC5"/>
<dbReference type="PANTHER" id="PTHR11709:SF394">
    <property type="entry name" value="FI03373P-RELATED"/>
    <property type="match status" value="1"/>
</dbReference>
<dbReference type="Pfam" id="PF00394">
    <property type="entry name" value="Cu-oxidase"/>
    <property type="match status" value="1"/>
</dbReference>
<dbReference type="PROSITE" id="PS00079">
    <property type="entry name" value="MULTICOPPER_OXIDASE1"/>
    <property type="match status" value="1"/>
</dbReference>
<keyword evidence="11" id="KW-1185">Reference proteome</keyword>
<evidence type="ECO:0000256" key="6">
    <source>
        <dbReference type="SAM" id="SignalP"/>
    </source>
</evidence>
<protein>
    <submittedName>
        <fullName evidence="10">DgyrCDS8948</fullName>
    </submittedName>
</protein>
<dbReference type="Pfam" id="PF07731">
    <property type="entry name" value="Cu-oxidase_2"/>
    <property type="match status" value="1"/>
</dbReference>
<dbReference type="Proteomes" id="UP000549394">
    <property type="component" value="Unassembled WGS sequence"/>
</dbReference>
<dbReference type="CDD" id="cd13858">
    <property type="entry name" value="CuRO_1_tcLCC2_insect_like"/>
    <property type="match status" value="1"/>
</dbReference>
<feature type="transmembrane region" description="Helical" evidence="5">
    <location>
        <begin position="675"/>
        <end position="695"/>
    </location>
</feature>
<evidence type="ECO:0000256" key="5">
    <source>
        <dbReference type="SAM" id="Phobius"/>
    </source>
</evidence>
<feature type="domain" description="Plastocyanin-like" evidence="8">
    <location>
        <begin position="479"/>
        <end position="624"/>
    </location>
</feature>
<evidence type="ECO:0000259" key="8">
    <source>
        <dbReference type="Pfam" id="PF07731"/>
    </source>
</evidence>
<evidence type="ECO:0000313" key="11">
    <source>
        <dbReference type="Proteomes" id="UP000549394"/>
    </source>
</evidence>
<keyword evidence="3" id="KW-0560">Oxidoreductase</keyword>
<dbReference type="InterPro" id="IPR008972">
    <property type="entry name" value="Cupredoxin"/>
</dbReference>
<dbReference type="PROSITE" id="PS00080">
    <property type="entry name" value="MULTICOPPER_OXIDASE2"/>
    <property type="match status" value="1"/>
</dbReference>
<dbReference type="Gene3D" id="2.60.40.420">
    <property type="entry name" value="Cupredoxins - blue copper proteins"/>
    <property type="match status" value="3"/>
</dbReference>
<gene>
    <name evidence="10" type="ORF">DGYR_LOCUS8483</name>
</gene>
<keyword evidence="6" id="KW-0732">Signal</keyword>
<dbReference type="OrthoDB" id="2121828at2759"/>
<comment type="similarity">
    <text evidence="1">Belongs to the multicopper oxidase family.</text>
</comment>
<keyword evidence="4" id="KW-0186">Copper</keyword>
<dbReference type="Pfam" id="PF07732">
    <property type="entry name" value="Cu-oxidase_3"/>
    <property type="match status" value="1"/>
</dbReference>
<dbReference type="CDD" id="cd13905">
    <property type="entry name" value="CuRO_3_tcLLC2_insect_like"/>
    <property type="match status" value="1"/>
</dbReference>
<evidence type="ECO:0000256" key="4">
    <source>
        <dbReference type="ARBA" id="ARBA00023008"/>
    </source>
</evidence>
<dbReference type="GO" id="GO:0005886">
    <property type="term" value="C:plasma membrane"/>
    <property type="evidence" value="ECO:0007669"/>
    <property type="project" value="TreeGrafter"/>
</dbReference>
<evidence type="ECO:0000256" key="3">
    <source>
        <dbReference type="ARBA" id="ARBA00023002"/>
    </source>
</evidence>
<dbReference type="PANTHER" id="PTHR11709">
    <property type="entry name" value="MULTI-COPPER OXIDASE"/>
    <property type="match status" value="1"/>
</dbReference>
<dbReference type="InterPro" id="IPR033138">
    <property type="entry name" value="Cu_oxidase_CS"/>
</dbReference>
<dbReference type="SUPFAM" id="SSF49503">
    <property type="entry name" value="Cupredoxins"/>
    <property type="match status" value="3"/>
</dbReference>
<dbReference type="InterPro" id="IPR001117">
    <property type="entry name" value="Cu-oxidase_2nd"/>
</dbReference>
<sequence length="713" mass="81340">MKYTYLLIALLSGVVFSNEECSESALECEYYFDIEYAKSMTFQGSKVYMANNSFMIYEKETGNLKILTNEEAEQVITADGRQKSLITINGRFPGPPIIVYEGQIVTVKLKNSLDSQGTSLHFHGIKQLNTAWMDGVGGVTQCPISPGQSFTYKFLASPVGTHWYHSHYGIQRSTGLFGPLVIKRKSDKDEKKYNKEFIISVHEWLWNDTSDIYDMASKEAVSFAFGYGDFNSPCFFSSKESDGIDTVVTPIYSALLNSRGRHYGRFNRTYPGPKLPLEEFHVESGGVYLFRIINTGMAVSFEISIDDHDLMVVATDGCDVRPKQFDSLIIHPGERYDFYLEAIREPGIYFLRARTLERFSNNKPVIPVHIEGLIKYKGSAKSFSKRKKCSRVYPCKVLNCPFATSIIDNWICTSIANLEALNERHIPHPTVEHFLNYHFNWLKDERVWKPTINGLRHENPSAPLQLFPPAELQSMRECGKENCNNSCKCTNILHLPFNKSVQLVLATTIHNPKNVLNGNPHPIHLHGHHFQVLSIGYPKYNEQGVYFKQNPSLKCSDMQCNRLLWSFNKTIISNPRAVEKDTVIVPAGGYVVIRFLTDNPGFWYMHCHMEFHNEEGMAMILQVGEMSDMTEPPIDMNNCGNFEWNDESFSNYIKNPPTLNSLLQKEEKTDKRKLIAVYVAAALATFSSFLALFALCHKRINKQYDGYQIIPMQ</sequence>
<evidence type="ECO:0000256" key="1">
    <source>
        <dbReference type="ARBA" id="ARBA00010609"/>
    </source>
</evidence>
<evidence type="ECO:0000313" key="10">
    <source>
        <dbReference type="EMBL" id="CAD5120376.1"/>
    </source>
</evidence>
<accession>A0A7I8VXC5</accession>
<evidence type="ECO:0000256" key="2">
    <source>
        <dbReference type="ARBA" id="ARBA00022723"/>
    </source>
</evidence>
<keyword evidence="5" id="KW-0812">Transmembrane</keyword>
<keyword evidence="5" id="KW-0472">Membrane</keyword>
<feature type="domain" description="Plastocyanin-like" evidence="9">
    <location>
        <begin position="74"/>
        <end position="186"/>
    </location>
</feature>
<proteinExistence type="inferred from homology"/>
<dbReference type="InterPro" id="IPR002355">
    <property type="entry name" value="Cu_oxidase_Cu_BS"/>
</dbReference>
<dbReference type="EMBL" id="CAJFCJ010000012">
    <property type="protein sequence ID" value="CAD5120376.1"/>
    <property type="molecule type" value="Genomic_DNA"/>
</dbReference>
<dbReference type="GO" id="GO:0006826">
    <property type="term" value="P:iron ion transport"/>
    <property type="evidence" value="ECO:0007669"/>
    <property type="project" value="TreeGrafter"/>
</dbReference>
<evidence type="ECO:0000259" key="7">
    <source>
        <dbReference type="Pfam" id="PF00394"/>
    </source>
</evidence>